<keyword evidence="10" id="KW-1185">Reference proteome</keyword>
<feature type="transmembrane region" description="Helical" evidence="7">
    <location>
        <begin position="398"/>
        <end position="416"/>
    </location>
</feature>
<sequence>MTSAENPATADTAAPWDAPGPRTSTPRPPLSRARTRLALLALALGGFGIGTTEFVAMGLLPQIAQDLLPETWTSGSEQAIAHTGGFISAYALGVVLGAPTIAATVARFPRRRLLVIFTSAFAVATLLSAAAPTYELAIVARFVAGLPHGAYFGIAALVAAQLMGPGNRGKGVALVLSGLTVANVVGVPLITALGQRQGWRVAYLAVTGVFVAATLAVALLVPQQQGDAGATVRRELSSLRRGQVWFALGIGSIGFGGFFAIYSYVAPLVNDVAGLGQGVVPWALVLVGVGMTVGNFAGGVLADRGALRSVLRLFPVFIVVMVVLALTASTAALLLPLLFLVGAVASALSPTIQTRLMDVAGDSQTLAAALNHSSLNIGNFLGAALGAAVISAGLGYEAPTWVGVALAVAGLALALASRAVERRGERAAGGDVAAVPDAHDAPVPAEAVAR</sequence>
<feature type="transmembrane region" description="Helical" evidence="7">
    <location>
        <begin position="242"/>
        <end position="262"/>
    </location>
</feature>
<reference evidence="9" key="2">
    <citation type="submission" date="2023-02" db="EMBL/GenBank/DDBJ databases">
        <authorList>
            <person name="Sun Q."/>
            <person name="Mori K."/>
        </authorList>
    </citation>
    <scope>NUCLEOTIDE SEQUENCE</scope>
    <source>
        <strain evidence="9">NBRC 112290</strain>
    </source>
</reference>
<organism evidence="9 10">
    <name type="scientific">Litorihabitans aurantiacus</name>
    <dbReference type="NCBI Taxonomy" id="1930061"/>
    <lineage>
        <taxon>Bacteria</taxon>
        <taxon>Bacillati</taxon>
        <taxon>Actinomycetota</taxon>
        <taxon>Actinomycetes</taxon>
        <taxon>Micrococcales</taxon>
        <taxon>Beutenbergiaceae</taxon>
        <taxon>Litorihabitans</taxon>
    </lineage>
</organism>
<dbReference type="AlphaFoldDB" id="A0AA37XG99"/>
<evidence type="ECO:0000313" key="9">
    <source>
        <dbReference type="EMBL" id="GMA32730.1"/>
    </source>
</evidence>
<evidence type="ECO:0000259" key="8">
    <source>
        <dbReference type="PROSITE" id="PS50850"/>
    </source>
</evidence>
<dbReference type="InterPro" id="IPR036259">
    <property type="entry name" value="MFS_trans_sf"/>
</dbReference>
<feature type="domain" description="Major facilitator superfamily (MFS) profile" evidence="8">
    <location>
        <begin position="38"/>
        <end position="422"/>
    </location>
</feature>
<dbReference type="GO" id="GO:0005886">
    <property type="term" value="C:plasma membrane"/>
    <property type="evidence" value="ECO:0007669"/>
    <property type="project" value="UniProtKB-SubCell"/>
</dbReference>
<dbReference type="RefSeq" id="WP_284251414.1">
    <property type="nucleotide sequence ID" value="NZ_BSUM01000001.1"/>
</dbReference>
<evidence type="ECO:0000256" key="5">
    <source>
        <dbReference type="ARBA" id="ARBA00023136"/>
    </source>
</evidence>
<evidence type="ECO:0000256" key="1">
    <source>
        <dbReference type="ARBA" id="ARBA00004651"/>
    </source>
</evidence>
<feature type="transmembrane region" description="Helical" evidence="7">
    <location>
        <begin position="80"/>
        <end position="106"/>
    </location>
</feature>
<keyword evidence="4 7" id="KW-1133">Transmembrane helix</keyword>
<keyword evidence="3 7" id="KW-0812">Transmembrane</keyword>
<dbReference type="SUPFAM" id="SSF103473">
    <property type="entry name" value="MFS general substrate transporter"/>
    <property type="match status" value="1"/>
</dbReference>
<evidence type="ECO:0000256" key="4">
    <source>
        <dbReference type="ARBA" id="ARBA00022989"/>
    </source>
</evidence>
<feature type="transmembrane region" description="Helical" evidence="7">
    <location>
        <begin position="201"/>
        <end position="221"/>
    </location>
</feature>
<dbReference type="Proteomes" id="UP001157161">
    <property type="component" value="Unassembled WGS sequence"/>
</dbReference>
<feature type="compositionally biased region" description="Low complexity" evidence="6">
    <location>
        <begin position="7"/>
        <end position="30"/>
    </location>
</feature>
<gene>
    <name evidence="9" type="ORF">GCM10025875_27220</name>
</gene>
<dbReference type="PROSITE" id="PS50850">
    <property type="entry name" value="MFS"/>
    <property type="match status" value="1"/>
</dbReference>
<evidence type="ECO:0000256" key="6">
    <source>
        <dbReference type="SAM" id="MobiDB-lite"/>
    </source>
</evidence>
<comment type="subcellular location">
    <subcellularLocation>
        <location evidence="1">Cell membrane</location>
        <topology evidence="1">Multi-pass membrane protein</topology>
    </subcellularLocation>
</comment>
<feature type="transmembrane region" description="Helical" evidence="7">
    <location>
        <begin position="113"/>
        <end position="132"/>
    </location>
</feature>
<dbReference type="Pfam" id="PF07690">
    <property type="entry name" value="MFS_1"/>
    <property type="match status" value="1"/>
</dbReference>
<dbReference type="InterPro" id="IPR011701">
    <property type="entry name" value="MFS"/>
</dbReference>
<dbReference type="PANTHER" id="PTHR43124:SF3">
    <property type="entry name" value="CHLORAMPHENICOL EFFLUX PUMP RV0191"/>
    <property type="match status" value="1"/>
</dbReference>
<evidence type="ECO:0000256" key="3">
    <source>
        <dbReference type="ARBA" id="ARBA00022692"/>
    </source>
</evidence>
<feature type="transmembrane region" description="Helical" evidence="7">
    <location>
        <begin position="37"/>
        <end position="60"/>
    </location>
</feature>
<feature type="transmembrane region" description="Helical" evidence="7">
    <location>
        <begin position="138"/>
        <end position="160"/>
    </location>
</feature>
<evidence type="ECO:0000313" key="10">
    <source>
        <dbReference type="Proteomes" id="UP001157161"/>
    </source>
</evidence>
<proteinExistence type="predicted"/>
<reference evidence="9" key="1">
    <citation type="journal article" date="2014" name="Int. J. Syst. Evol. Microbiol.">
        <title>Complete genome sequence of Corynebacterium casei LMG S-19264T (=DSM 44701T), isolated from a smear-ripened cheese.</title>
        <authorList>
            <consortium name="US DOE Joint Genome Institute (JGI-PGF)"/>
            <person name="Walter F."/>
            <person name="Albersmeier A."/>
            <person name="Kalinowski J."/>
            <person name="Ruckert C."/>
        </authorList>
    </citation>
    <scope>NUCLEOTIDE SEQUENCE</scope>
    <source>
        <strain evidence="9">NBRC 112290</strain>
    </source>
</reference>
<evidence type="ECO:0000256" key="7">
    <source>
        <dbReference type="SAM" id="Phobius"/>
    </source>
</evidence>
<keyword evidence="2" id="KW-1003">Cell membrane</keyword>
<dbReference type="InterPro" id="IPR020846">
    <property type="entry name" value="MFS_dom"/>
</dbReference>
<accession>A0AA37XG99</accession>
<dbReference type="GO" id="GO:0022857">
    <property type="term" value="F:transmembrane transporter activity"/>
    <property type="evidence" value="ECO:0007669"/>
    <property type="project" value="InterPro"/>
</dbReference>
<keyword evidence="5 7" id="KW-0472">Membrane</keyword>
<dbReference type="EMBL" id="BSUM01000001">
    <property type="protein sequence ID" value="GMA32730.1"/>
    <property type="molecule type" value="Genomic_DNA"/>
</dbReference>
<protein>
    <submittedName>
        <fullName evidence="9">MFS transporter</fullName>
    </submittedName>
</protein>
<comment type="caution">
    <text evidence="9">The sequence shown here is derived from an EMBL/GenBank/DDBJ whole genome shotgun (WGS) entry which is preliminary data.</text>
</comment>
<feature type="transmembrane region" description="Helical" evidence="7">
    <location>
        <begin position="172"/>
        <end position="195"/>
    </location>
</feature>
<dbReference type="CDD" id="cd17324">
    <property type="entry name" value="MFS_NepI_like"/>
    <property type="match status" value="1"/>
</dbReference>
<feature type="transmembrane region" description="Helical" evidence="7">
    <location>
        <begin position="282"/>
        <end position="302"/>
    </location>
</feature>
<evidence type="ECO:0000256" key="2">
    <source>
        <dbReference type="ARBA" id="ARBA00022475"/>
    </source>
</evidence>
<feature type="region of interest" description="Disordered" evidence="6">
    <location>
        <begin position="1"/>
        <end position="30"/>
    </location>
</feature>
<dbReference type="InterPro" id="IPR050189">
    <property type="entry name" value="MFS_Efflux_Transporters"/>
</dbReference>
<dbReference type="PANTHER" id="PTHR43124">
    <property type="entry name" value="PURINE EFFLUX PUMP PBUE"/>
    <property type="match status" value="1"/>
</dbReference>
<feature type="transmembrane region" description="Helical" evidence="7">
    <location>
        <begin position="309"/>
        <end position="327"/>
    </location>
</feature>
<dbReference type="Gene3D" id="1.20.1250.20">
    <property type="entry name" value="MFS general substrate transporter like domains"/>
    <property type="match status" value="1"/>
</dbReference>
<name>A0AA37XG99_9MICO</name>